<dbReference type="CDD" id="cd06139">
    <property type="entry name" value="DNA_polA_I_Ecoli_like_exo"/>
    <property type="match status" value="1"/>
</dbReference>
<dbReference type="GO" id="GO:0006261">
    <property type="term" value="P:DNA-templated DNA replication"/>
    <property type="evidence" value="ECO:0007669"/>
    <property type="project" value="UniProtKB-UniRule"/>
</dbReference>
<feature type="domain" description="DNA-directed DNA polymerase family A palm" evidence="20">
    <location>
        <begin position="679"/>
        <end position="885"/>
    </location>
</feature>
<sequence length="921" mass="100746">MKRLVLIDGSSYLYRAFHALPPLTNEHGEPTGALFGVVNMLRSTLAERPDYVAYVVDASGPTFREALDAQYKANRPPMPDDLRAQVQPMCEIVSALGIDILRVPGVEADDVIGTLALQAADAGIDVTISTGDKDFAQLVRDPTPEGCGIALVNTMTGSRMDCIARVVDKFGVRPDQIVDYLALVGDSVDNIPGVDKCGPKTAAKWLAEHGTLDGVIANADGIKGKIGENLRAVLERLPLNRELATIRTDVELERGPTELVLRERDADALRTLYARYGFKQALRELDGGAADTLESVRNTAAGYARTGPAVEAVDPALAAPGEYECVLTREQLEVWIAKLQAADAFAFDTETDALDALRANLVGLSLCVEPGQACYIPLAHDYPGAPAQLDRADVLDALRPLLEDAGKRKVGQHGKYDLHVLRRHGVDVRGYADDTMLESFVLNATATRHDMDSLAKRYLGYETVKFTDVAGKGAKQISFSQVALDDATRYAAEDADVTLRLHRVLAKKLKAEPALERVYREIEVPLVPVLERIEANGVRVDADELRRQSNDLGRRMLELQQRATELAGRTFNLDSPKQVCALLYDELQLPTLVKTPTGQPSANEEALEAIADRHELPRVILDYRGLAKLRSTYTDKLPEMINPDTGRVHTSYHQAGAATGRLASSDPNLQNIPIRTEDGRRIRTAFVAPHGRKIVACDYSQIELRIMAHLSEDPALLRAFTSGLDVHTATAAEVFGKSVDQVESGERRAAKAINFGLMYGMSAHGLAARLGINRGEAQDYIALYFARYPGVRDYMERTRQQAREQGYVETVFGRRLYLENIQARSQGLRAGAERAAINAPMQGTAADIIKRAMVAVDAWLADHAQRALMILQVHDELVFEVDEAFVPTVIDAVTSRMAGAAELQVPLEVESGVGANWDEAH</sequence>
<evidence type="ECO:0000256" key="12">
    <source>
        <dbReference type="ARBA" id="ARBA00022932"/>
    </source>
</evidence>
<dbReference type="SUPFAM" id="SSF53098">
    <property type="entry name" value="Ribonuclease H-like"/>
    <property type="match status" value="1"/>
</dbReference>
<dbReference type="InterPro" id="IPR001098">
    <property type="entry name" value="DNA-dir_DNA_pol_A_palm_dom"/>
</dbReference>
<dbReference type="SMART" id="SM00279">
    <property type="entry name" value="HhH2"/>
    <property type="match status" value="1"/>
</dbReference>
<dbReference type="CDD" id="cd08637">
    <property type="entry name" value="DNA_pol_A_pol_I_C"/>
    <property type="match status" value="1"/>
</dbReference>
<dbReference type="InterPro" id="IPR002298">
    <property type="entry name" value="DNA_polymerase_A"/>
</dbReference>
<keyword evidence="22" id="KW-1185">Reference proteome</keyword>
<evidence type="ECO:0000256" key="10">
    <source>
        <dbReference type="ARBA" id="ARBA00022801"/>
    </source>
</evidence>
<dbReference type="Gene3D" id="1.10.150.20">
    <property type="entry name" value="5' to 3' exonuclease, C-terminal subdomain"/>
    <property type="match status" value="2"/>
</dbReference>
<dbReference type="SMART" id="SM00475">
    <property type="entry name" value="53EXOc"/>
    <property type="match status" value="1"/>
</dbReference>
<dbReference type="Gene3D" id="3.30.70.370">
    <property type="match status" value="1"/>
</dbReference>
<evidence type="ECO:0000313" key="21">
    <source>
        <dbReference type="EMBL" id="GHA82095.1"/>
    </source>
</evidence>
<evidence type="ECO:0000256" key="7">
    <source>
        <dbReference type="ARBA" id="ARBA00022705"/>
    </source>
</evidence>
<evidence type="ECO:0000256" key="8">
    <source>
        <dbReference type="ARBA" id="ARBA00022722"/>
    </source>
</evidence>
<evidence type="ECO:0000256" key="1">
    <source>
        <dbReference type="ARBA" id="ARBA00007705"/>
    </source>
</evidence>
<evidence type="ECO:0000256" key="16">
    <source>
        <dbReference type="NCBIfam" id="TIGR00593"/>
    </source>
</evidence>
<name>A0A918T042_9GAMM</name>
<dbReference type="GO" id="GO:0008409">
    <property type="term" value="F:5'-3' exonuclease activity"/>
    <property type="evidence" value="ECO:0007669"/>
    <property type="project" value="UniProtKB-UniRule"/>
</dbReference>
<comment type="catalytic activity">
    <reaction evidence="15 17">
        <text>DNA(n) + a 2'-deoxyribonucleoside 5'-triphosphate = DNA(n+1) + diphosphate</text>
        <dbReference type="Rhea" id="RHEA:22508"/>
        <dbReference type="Rhea" id="RHEA-COMP:17339"/>
        <dbReference type="Rhea" id="RHEA-COMP:17340"/>
        <dbReference type="ChEBI" id="CHEBI:33019"/>
        <dbReference type="ChEBI" id="CHEBI:61560"/>
        <dbReference type="ChEBI" id="CHEBI:173112"/>
        <dbReference type="EC" id="2.7.7.7"/>
    </reaction>
</comment>
<evidence type="ECO:0000256" key="11">
    <source>
        <dbReference type="ARBA" id="ARBA00022839"/>
    </source>
</evidence>
<dbReference type="InterPro" id="IPR043502">
    <property type="entry name" value="DNA/RNA_pol_sf"/>
</dbReference>
<dbReference type="CDD" id="cd09898">
    <property type="entry name" value="H3TH_53EXO"/>
    <property type="match status" value="1"/>
</dbReference>
<dbReference type="Proteomes" id="UP000646426">
    <property type="component" value="Unassembled WGS sequence"/>
</dbReference>
<dbReference type="Pfam" id="PF00476">
    <property type="entry name" value="DNA_pol_A"/>
    <property type="match status" value="1"/>
</dbReference>
<proteinExistence type="inferred from homology"/>
<dbReference type="InterPro" id="IPR008918">
    <property type="entry name" value="HhH2"/>
</dbReference>
<dbReference type="PANTHER" id="PTHR10133">
    <property type="entry name" value="DNA POLYMERASE I"/>
    <property type="match status" value="1"/>
</dbReference>
<dbReference type="AlphaFoldDB" id="A0A918T042"/>
<dbReference type="Pfam" id="PF01612">
    <property type="entry name" value="DNA_pol_A_exo1"/>
    <property type="match status" value="1"/>
</dbReference>
<keyword evidence="13 17" id="KW-0238">DNA-binding</keyword>
<keyword evidence="7 17" id="KW-0235">DNA replication</keyword>
<dbReference type="GO" id="GO:0006302">
    <property type="term" value="P:double-strand break repair"/>
    <property type="evidence" value="ECO:0007669"/>
    <property type="project" value="TreeGrafter"/>
</dbReference>
<keyword evidence="6 17" id="KW-0548">Nucleotidyltransferase</keyword>
<keyword evidence="12 17" id="KW-0239">DNA-directed DNA polymerase</keyword>
<dbReference type="PROSITE" id="PS00447">
    <property type="entry name" value="DNA_POLYMERASE_A"/>
    <property type="match status" value="1"/>
</dbReference>
<feature type="domain" description="5'-3' exonuclease" evidence="19">
    <location>
        <begin position="2"/>
        <end position="262"/>
    </location>
</feature>
<dbReference type="SUPFAM" id="SSF88723">
    <property type="entry name" value="PIN domain-like"/>
    <property type="match status" value="1"/>
</dbReference>
<dbReference type="GO" id="GO:0003887">
    <property type="term" value="F:DNA-directed DNA polymerase activity"/>
    <property type="evidence" value="ECO:0007669"/>
    <property type="project" value="UniProtKB-UniRule"/>
</dbReference>
<evidence type="ECO:0000256" key="5">
    <source>
        <dbReference type="ARBA" id="ARBA00022679"/>
    </source>
</evidence>
<dbReference type="FunFam" id="1.20.1060.10:FF:000001">
    <property type="entry name" value="DNA polymerase I"/>
    <property type="match status" value="1"/>
</dbReference>
<dbReference type="FunFam" id="1.10.150.20:FF:000002">
    <property type="entry name" value="DNA polymerase I"/>
    <property type="match status" value="1"/>
</dbReference>
<gene>
    <name evidence="17 21" type="primary">polA</name>
    <name evidence="21" type="ORF">GCM10007067_20020</name>
</gene>
<dbReference type="SUPFAM" id="SSF47807">
    <property type="entry name" value="5' to 3' exonuclease, C-terminal subdomain"/>
    <property type="match status" value="1"/>
</dbReference>
<evidence type="ECO:0000256" key="4">
    <source>
        <dbReference type="ARBA" id="ARBA00020311"/>
    </source>
</evidence>
<dbReference type="EMBL" id="BMYD01000003">
    <property type="protein sequence ID" value="GHA82095.1"/>
    <property type="molecule type" value="Genomic_DNA"/>
</dbReference>
<dbReference type="RefSeq" id="WP_189456057.1">
    <property type="nucleotide sequence ID" value="NZ_BMYD01000003.1"/>
</dbReference>
<dbReference type="FunFam" id="1.10.150.20:FF:000003">
    <property type="entry name" value="DNA polymerase I"/>
    <property type="match status" value="1"/>
</dbReference>
<evidence type="ECO:0000259" key="18">
    <source>
        <dbReference type="SMART" id="SM00474"/>
    </source>
</evidence>
<dbReference type="FunFam" id="3.40.50.1010:FF:000001">
    <property type="entry name" value="DNA polymerase I"/>
    <property type="match status" value="1"/>
</dbReference>
<evidence type="ECO:0000256" key="14">
    <source>
        <dbReference type="ARBA" id="ARBA00023204"/>
    </source>
</evidence>
<dbReference type="Gene3D" id="3.40.50.1010">
    <property type="entry name" value="5'-nuclease"/>
    <property type="match status" value="1"/>
</dbReference>
<dbReference type="Pfam" id="PF02739">
    <property type="entry name" value="5_3_exonuc_N"/>
    <property type="match status" value="1"/>
</dbReference>
<keyword evidence="9 17" id="KW-0227">DNA damage</keyword>
<comment type="caution">
    <text evidence="21">The sequence shown here is derived from an EMBL/GenBank/DDBJ whole genome shotgun (WGS) entry which is preliminary data.</text>
</comment>
<dbReference type="InterPro" id="IPR002562">
    <property type="entry name" value="3'-5'_exonuclease_dom"/>
</dbReference>
<evidence type="ECO:0000256" key="6">
    <source>
        <dbReference type="ARBA" id="ARBA00022695"/>
    </source>
</evidence>
<evidence type="ECO:0000259" key="20">
    <source>
        <dbReference type="SMART" id="SM00482"/>
    </source>
</evidence>
<keyword evidence="10 17" id="KW-0378">Hydrolase</keyword>
<dbReference type="InterPro" id="IPR018320">
    <property type="entry name" value="DNA_polymerase_1"/>
</dbReference>
<keyword evidence="11 17" id="KW-0269">Exonuclease</keyword>
<dbReference type="PRINTS" id="PR00868">
    <property type="entry name" value="DNAPOLI"/>
</dbReference>
<comment type="function">
    <text evidence="17">In addition to polymerase activity, this DNA polymerase exhibits 3'-5' and 5'-3' exonuclease activity.</text>
</comment>
<dbReference type="CDD" id="cd09859">
    <property type="entry name" value="PIN_53EXO"/>
    <property type="match status" value="1"/>
</dbReference>
<reference evidence="21" key="1">
    <citation type="journal article" date="2014" name="Int. J. Syst. Evol. Microbiol.">
        <title>Complete genome sequence of Corynebacterium casei LMG S-19264T (=DSM 44701T), isolated from a smear-ripened cheese.</title>
        <authorList>
            <consortium name="US DOE Joint Genome Institute (JGI-PGF)"/>
            <person name="Walter F."/>
            <person name="Albersmeier A."/>
            <person name="Kalinowski J."/>
            <person name="Ruckert C."/>
        </authorList>
    </citation>
    <scope>NUCLEOTIDE SEQUENCE</scope>
    <source>
        <strain evidence="21">KCTC 23077</strain>
    </source>
</reference>
<dbReference type="InterPro" id="IPR012337">
    <property type="entry name" value="RNaseH-like_sf"/>
</dbReference>
<dbReference type="InterPro" id="IPR036279">
    <property type="entry name" value="5-3_exonuclease_C_sf"/>
</dbReference>
<comment type="subunit">
    <text evidence="2">Single-chain monomer with multiple functions.</text>
</comment>
<dbReference type="Gene3D" id="1.20.1060.10">
    <property type="entry name" value="Taq DNA Polymerase, Chain T, domain 4"/>
    <property type="match status" value="1"/>
</dbReference>
<dbReference type="InterPro" id="IPR029060">
    <property type="entry name" value="PIN-like_dom_sf"/>
</dbReference>
<dbReference type="NCBIfam" id="TIGR00593">
    <property type="entry name" value="pola"/>
    <property type="match status" value="1"/>
</dbReference>
<dbReference type="Pfam" id="PF01367">
    <property type="entry name" value="5_3_exonuc"/>
    <property type="match status" value="1"/>
</dbReference>
<dbReference type="InterPro" id="IPR020046">
    <property type="entry name" value="5-3_exonucl_a-hlix_arch_N"/>
</dbReference>
<dbReference type="NCBIfam" id="NF004397">
    <property type="entry name" value="PRK05755.1"/>
    <property type="match status" value="1"/>
</dbReference>
<dbReference type="InterPro" id="IPR036397">
    <property type="entry name" value="RNaseH_sf"/>
</dbReference>
<dbReference type="FunFam" id="3.30.420.10:FF:000026">
    <property type="entry name" value="DNA polymerase I"/>
    <property type="match status" value="1"/>
</dbReference>
<dbReference type="InterPro" id="IPR020045">
    <property type="entry name" value="DNA_polI_H3TH"/>
</dbReference>
<comment type="similarity">
    <text evidence="1 17">Belongs to the DNA polymerase type-A family.</text>
</comment>
<dbReference type="Gene3D" id="3.30.420.10">
    <property type="entry name" value="Ribonuclease H-like superfamily/Ribonuclease H"/>
    <property type="match status" value="1"/>
</dbReference>
<keyword evidence="8" id="KW-0540">Nuclease</keyword>
<evidence type="ECO:0000256" key="13">
    <source>
        <dbReference type="ARBA" id="ARBA00023125"/>
    </source>
</evidence>
<dbReference type="EC" id="2.7.7.7" evidence="3 16"/>
<keyword evidence="14 17" id="KW-0234">DNA repair</keyword>
<dbReference type="InterPro" id="IPR002421">
    <property type="entry name" value="5-3_exonuclease"/>
</dbReference>
<dbReference type="SUPFAM" id="SSF56672">
    <property type="entry name" value="DNA/RNA polymerases"/>
    <property type="match status" value="1"/>
</dbReference>
<accession>A0A918T042</accession>
<protein>
    <recommendedName>
        <fullName evidence="4 16">DNA polymerase I</fullName>
        <ecNumber evidence="3 16">2.7.7.7</ecNumber>
    </recommendedName>
</protein>
<dbReference type="SMART" id="SM00482">
    <property type="entry name" value="POLAc"/>
    <property type="match status" value="1"/>
</dbReference>
<organism evidence="21 22">
    <name type="scientific">Cognatilysobacter bugurensis</name>
    <dbReference type="NCBI Taxonomy" id="543356"/>
    <lineage>
        <taxon>Bacteria</taxon>
        <taxon>Pseudomonadati</taxon>
        <taxon>Pseudomonadota</taxon>
        <taxon>Gammaproteobacteria</taxon>
        <taxon>Lysobacterales</taxon>
        <taxon>Lysobacteraceae</taxon>
        <taxon>Cognatilysobacter</taxon>
    </lineage>
</organism>
<evidence type="ECO:0000256" key="3">
    <source>
        <dbReference type="ARBA" id="ARBA00012417"/>
    </source>
</evidence>
<evidence type="ECO:0000313" key="22">
    <source>
        <dbReference type="Proteomes" id="UP000646426"/>
    </source>
</evidence>
<dbReference type="GO" id="GO:0008408">
    <property type="term" value="F:3'-5' exonuclease activity"/>
    <property type="evidence" value="ECO:0007669"/>
    <property type="project" value="UniProtKB-UniRule"/>
</dbReference>
<evidence type="ECO:0000256" key="17">
    <source>
        <dbReference type="RuleBase" id="RU004460"/>
    </source>
</evidence>
<keyword evidence="5 17" id="KW-0808">Transferase</keyword>
<evidence type="ECO:0000256" key="2">
    <source>
        <dbReference type="ARBA" id="ARBA00011541"/>
    </source>
</evidence>
<feature type="domain" description="3'-5' exonuclease" evidence="18">
    <location>
        <begin position="323"/>
        <end position="510"/>
    </location>
</feature>
<evidence type="ECO:0000256" key="15">
    <source>
        <dbReference type="ARBA" id="ARBA00049244"/>
    </source>
</evidence>
<evidence type="ECO:0000259" key="19">
    <source>
        <dbReference type="SMART" id="SM00475"/>
    </source>
</evidence>
<dbReference type="InterPro" id="IPR019760">
    <property type="entry name" value="DNA-dir_DNA_pol_A_CS"/>
</dbReference>
<dbReference type="PANTHER" id="PTHR10133:SF27">
    <property type="entry name" value="DNA POLYMERASE NU"/>
    <property type="match status" value="1"/>
</dbReference>
<dbReference type="GO" id="GO:0003677">
    <property type="term" value="F:DNA binding"/>
    <property type="evidence" value="ECO:0007669"/>
    <property type="project" value="UniProtKB-UniRule"/>
</dbReference>
<evidence type="ECO:0000256" key="9">
    <source>
        <dbReference type="ARBA" id="ARBA00022763"/>
    </source>
</evidence>
<reference evidence="21" key="2">
    <citation type="submission" date="2020-09" db="EMBL/GenBank/DDBJ databases">
        <authorList>
            <person name="Sun Q."/>
            <person name="Kim S."/>
        </authorList>
    </citation>
    <scope>NUCLEOTIDE SEQUENCE</scope>
    <source>
        <strain evidence="21">KCTC 23077</strain>
    </source>
</reference>
<dbReference type="SMART" id="SM00474">
    <property type="entry name" value="35EXOc"/>
    <property type="match status" value="1"/>
</dbReference>